<evidence type="ECO:0000256" key="1">
    <source>
        <dbReference type="ARBA" id="ARBA00004410"/>
    </source>
</evidence>
<evidence type="ECO:0000256" key="8">
    <source>
        <dbReference type="ARBA" id="ARBA00022729"/>
    </source>
</evidence>
<evidence type="ECO:0000259" key="18">
    <source>
        <dbReference type="Pfam" id="PF25488"/>
    </source>
</evidence>
<evidence type="ECO:0000313" key="20">
    <source>
        <dbReference type="Proteomes" id="UP001342314"/>
    </source>
</evidence>
<keyword evidence="12" id="KW-0456">Lyase</keyword>
<comment type="similarity">
    <text evidence="3 16">Belongs to the RNase T2 family.</text>
</comment>
<evidence type="ECO:0000313" key="19">
    <source>
        <dbReference type="EMBL" id="GJN91945.1"/>
    </source>
</evidence>
<keyword evidence="8 17" id="KW-0732">Signal</keyword>
<dbReference type="GO" id="GO:0005576">
    <property type="term" value="C:extracellular region"/>
    <property type="evidence" value="ECO:0007669"/>
    <property type="project" value="TreeGrafter"/>
</dbReference>
<organism evidence="19 20">
    <name type="scientific">Rhodotorula paludigena</name>
    <dbReference type="NCBI Taxonomy" id="86838"/>
    <lineage>
        <taxon>Eukaryota</taxon>
        <taxon>Fungi</taxon>
        <taxon>Dikarya</taxon>
        <taxon>Basidiomycota</taxon>
        <taxon>Pucciniomycotina</taxon>
        <taxon>Microbotryomycetes</taxon>
        <taxon>Sporidiobolales</taxon>
        <taxon>Sporidiobolaceae</taxon>
        <taxon>Rhodotorula</taxon>
    </lineage>
</organism>
<keyword evidence="7" id="KW-0540">Nuclease</keyword>
<keyword evidence="9" id="KW-0378">Hydrolase</keyword>
<comment type="caution">
    <text evidence="19">The sequence shown here is derived from an EMBL/GenBank/DDBJ whole genome shotgun (WGS) entry which is preliminary data.</text>
</comment>
<name>A0AAV5GPY2_9BASI</name>
<evidence type="ECO:0000256" key="12">
    <source>
        <dbReference type="ARBA" id="ARBA00023239"/>
    </source>
</evidence>
<feature type="chain" id="PRO_5043629939" description="Ribonuclease T2-like" evidence="17">
    <location>
        <begin position="21"/>
        <end position="436"/>
    </location>
</feature>
<evidence type="ECO:0000256" key="7">
    <source>
        <dbReference type="ARBA" id="ARBA00022722"/>
    </source>
</evidence>
<comment type="function">
    <text evidence="13">Rnase which modulates cell survival under stress conditions. Released from the vacuole to the cytoplasm during stress to promote tRNA and rRNA cleavage and to activate separately a downstream pathway that promotes cell death. Involved in cell size, vacuolar morphology and growth at high temperatures and high salt concentration.</text>
</comment>
<dbReference type="InterPro" id="IPR036430">
    <property type="entry name" value="RNase_T2-like_sf"/>
</dbReference>
<sequence>MTRTAAFALTAAALASTAVAAPEPFLRDLLGNIWNKVEDKLHDVQDKAIDTFGLKACPAPFLLPNSCTNGQSPQIDNLNTCCTNVPGGLVLLTQFWNARPDIGPNNSWTIHGLWPDNCDGTYEQYCDKTREYSNIREILTSKGETKMVEYFDTHWKSNTGDDESLWSHEWDKHGTCMSTLETQCYGRRYQQYDEVVDYFERTYDQYRKLPTYDWLAAEGIVPSLTDTYTLAQLQAAAQKKFGHKIFWGCTNSGELDEAWYYYTVKGPIAGGQFIPVEVVGRETSCSNTDAIKYIPKGVSGGNNGGSVPSGDYSSAFLNAEYEGKQTGCLISKGVWFTSGTCATYRLYPSTEGAELTAGFTMTTSKGPCTVSQGAELSCASGNIASTFAIDSNNYLTYEGSSQFYAKNAAAGQAQEPVYTSSSEASVPFKINIGAPQ</sequence>
<feature type="signal peptide" evidence="17">
    <location>
        <begin position="1"/>
        <end position="20"/>
    </location>
</feature>
<evidence type="ECO:0000256" key="15">
    <source>
        <dbReference type="PIRSR" id="PIRSR633697-1"/>
    </source>
</evidence>
<evidence type="ECO:0000256" key="9">
    <source>
        <dbReference type="ARBA" id="ARBA00022801"/>
    </source>
</evidence>
<dbReference type="PROSITE" id="PS00531">
    <property type="entry name" value="RNASE_T2_2"/>
    <property type="match status" value="1"/>
</dbReference>
<dbReference type="Pfam" id="PF25488">
    <property type="entry name" value="RNaseT2L_C"/>
    <property type="match status" value="1"/>
</dbReference>
<dbReference type="Gene3D" id="3.90.730.10">
    <property type="entry name" value="Ribonuclease T2-like"/>
    <property type="match status" value="1"/>
</dbReference>
<dbReference type="AlphaFoldDB" id="A0AAV5GPY2"/>
<dbReference type="SUPFAM" id="SSF55895">
    <property type="entry name" value="Ribonuclease Rh-like"/>
    <property type="match status" value="1"/>
</dbReference>
<dbReference type="FunFam" id="3.90.730.10:FF:000004">
    <property type="entry name" value="Ribonuclease T2-like"/>
    <property type="match status" value="1"/>
</dbReference>
<evidence type="ECO:0000256" key="11">
    <source>
        <dbReference type="ARBA" id="ARBA00023180"/>
    </source>
</evidence>
<evidence type="ECO:0000256" key="3">
    <source>
        <dbReference type="ARBA" id="ARBA00007469"/>
    </source>
</evidence>
<keyword evidence="6" id="KW-0926">Vacuole</keyword>
<accession>A0AAV5GPY2</accession>
<evidence type="ECO:0000256" key="2">
    <source>
        <dbReference type="ARBA" id="ARBA00004496"/>
    </source>
</evidence>
<proteinExistence type="inferred from homology"/>
<dbReference type="Pfam" id="PF00445">
    <property type="entry name" value="Ribonuclease_T2"/>
    <property type="match status" value="1"/>
</dbReference>
<dbReference type="CDD" id="cd01061">
    <property type="entry name" value="RNase_T2_euk"/>
    <property type="match status" value="1"/>
</dbReference>
<dbReference type="GO" id="GO:0016787">
    <property type="term" value="F:hydrolase activity"/>
    <property type="evidence" value="ECO:0007669"/>
    <property type="project" value="UniProtKB-KW"/>
</dbReference>
<dbReference type="InterPro" id="IPR033697">
    <property type="entry name" value="Ribonuclease_T2_eukaryotic"/>
</dbReference>
<dbReference type="InterPro" id="IPR057328">
    <property type="entry name" value="RNaseT2L_C"/>
</dbReference>
<dbReference type="GO" id="GO:0006401">
    <property type="term" value="P:RNA catabolic process"/>
    <property type="evidence" value="ECO:0007669"/>
    <property type="project" value="TreeGrafter"/>
</dbReference>
<feature type="active site" evidence="15">
    <location>
        <position position="173"/>
    </location>
</feature>
<dbReference type="GO" id="GO:0003723">
    <property type="term" value="F:RNA binding"/>
    <property type="evidence" value="ECO:0007669"/>
    <property type="project" value="InterPro"/>
</dbReference>
<feature type="domain" description="RNase T2-like C-terminal" evidence="18">
    <location>
        <begin position="314"/>
        <end position="431"/>
    </location>
</feature>
<dbReference type="PROSITE" id="PS00530">
    <property type="entry name" value="RNASE_T2_1"/>
    <property type="match status" value="1"/>
</dbReference>
<dbReference type="PANTHER" id="PTHR11240">
    <property type="entry name" value="RIBONUCLEASE T2"/>
    <property type="match status" value="1"/>
</dbReference>
<dbReference type="InterPro" id="IPR001568">
    <property type="entry name" value="RNase_T2-like"/>
</dbReference>
<comment type="subcellular location">
    <subcellularLocation>
        <location evidence="2">Cytoplasm</location>
    </subcellularLocation>
    <subcellularLocation>
        <location evidence="1">Vacuole lumen</location>
    </subcellularLocation>
</comment>
<evidence type="ECO:0000256" key="13">
    <source>
        <dbReference type="ARBA" id="ARBA00025494"/>
    </source>
</evidence>
<evidence type="ECO:0000256" key="17">
    <source>
        <dbReference type="SAM" id="SignalP"/>
    </source>
</evidence>
<dbReference type="Proteomes" id="UP001342314">
    <property type="component" value="Unassembled WGS sequence"/>
</dbReference>
<feature type="active site" evidence="15">
    <location>
        <position position="111"/>
    </location>
</feature>
<feature type="active site" evidence="15">
    <location>
        <position position="169"/>
    </location>
</feature>
<dbReference type="GO" id="GO:0033897">
    <property type="term" value="F:ribonuclease T2 activity"/>
    <property type="evidence" value="ECO:0007669"/>
    <property type="project" value="UniProtKB-EC"/>
</dbReference>
<dbReference type="EC" id="4.6.1.19" evidence="4"/>
<keyword evidence="20" id="KW-1185">Reference proteome</keyword>
<dbReference type="InterPro" id="IPR033130">
    <property type="entry name" value="RNase_T2_His_AS_2"/>
</dbReference>
<evidence type="ECO:0000256" key="4">
    <source>
        <dbReference type="ARBA" id="ARBA00012571"/>
    </source>
</evidence>
<keyword evidence="11" id="KW-0325">Glycoprotein</keyword>
<dbReference type="GO" id="GO:0005775">
    <property type="term" value="C:vacuolar lumen"/>
    <property type="evidence" value="ECO:0007669"/>
    <property type="project" value="UniProtKB-SubCell"/>
</dbReference>
<evidence type="ECO:0000256" key="14">
    <source>
        <dbReference type="ARBA" id="ARBA00071169"/>
    </source>
</evidence>
<reference evidence="19 20" key="1">
    <citation type="submission" date="2021-12" db="EMBL/GenBank/DDBJ databases">
        <title>High titer production of polyol ester of fatty acids by Rhodotorula paludigena BS15 towards product separation-free biomass refinery.</title>
        <authorList>
            <person name="Mano J."/>
            <person name="Ono H."/>
            <person name="Tanaka T."/>
            <person name="Naito K."/>
            <person name="Sushida H."/>
            <person name="Ike M."/>
            <person name="Tokuyasu K."/>
            <person name="Kitaoka M."/>
        </authorList>
    </citation>
    <scope>NUCLEOTIDE SEQUENCE [LARGE SCALE GENOMIC DNA]</scope>
    <source>
        <strain evidence="19 20">BS15</strain>
    </source>
</reference>
<evidence type="ECO:0000256" key="10">
    <source>
        <dbReference type="ARBA" id="ARBA00023157"/>
    </source>
</evidence>
<keyword evidence="5" id="KW-0963">Cytoplasm</keyword>
<gene>
    <name evidence="19" type="ORF">Rhopal_004973-T1</name>
</gene>
<evidence type="ECO:0000256" key="16">
    <source>
        <dbReference type="RuleBase" id="RU004328"/>
    </source>
</evidence>
<evidence type="ECO:0000256" key="6">
    <source>
        <dbReference type="ARBA" id="ARBA00022554"/>
    </source>
</evidence>
<dbReference type="EMBL" id="BQKY01000010">
    <property type="protein sequence ID" value="GJN91945.1"/>
    <property type="molecule type" value="Genomic_DNA"/>
</dbReference>
<dbReference type="InterPro" id="IPR018188">
    <property type="entry name" value="RNase_T2_His_AS_1"/>
</dbReference>
<dbReference type="PANTHER" id="PTHR11240:SF22">
    <property type="entry name" value="RIBONUCLEASE T2"/>
    <property type="match status" value="1"/>
</dbReference>
<protein>
    <recommendedName>
        <fullName evidence="14">Ribonuclease T2-like</fullName>
        <ecNumber evidence="4">4.6.1.19</ecNumber>
    </recommendedName>
</protein>
<evidence type="ECO:0000256" key="5">
    <source>
        <dbReference type="ARBA" id="ARBA00022490"/>
    </source>
</evidence>
<keyword evidence="10" id="KW-1015">Disulfide bond</keyword>